<evidence type="ECO:0000313" key="2">
    <source>
        <dbReference type="EMBL" id="MBA2894381.1"/>
    </source>
</evidence>
<accession>A0A7W0CNE9</accession>
<organism evidence="2 3">
    <name type="scientific">Nonomuraea soli</name>
    <dbReference type="NCBI Taxonomy" id="1032476"/>
    <lineage>
        <taxon>Bacteria</taxon>
        <taxon>Bacillati</taxon>
        <taxon>Actinomycetota</taxon>
        <taxon>Actinomycetes</taxon>
        <taxon>Streptosporangiales</taxon>
        <taxon>Streptosporangiaceae</taxon>
        <taxon>Nonomuraea</taxon>
    </lineage>
</organism>
<gene>
    <name evidence="2" type="ORF">HNR30_005753</name>
</gene>
<dbReference type="Proteomes" id="UP000530928">
    <property type="component" value="Unassembled WGS sequence"/>
</dbReference>
<keyword evidence="3" id="KW-1185">Reference proteome</keyword>
<evidence type="ECO:0000256" key="1">
    <source>
        <dbReference type="SAM" id="MobiDB-lite"/>
    </source>
</evidence>
<name>A0A7W0CNE9_9ACTN</name>
<protein>
    <submittedName>
        <fullName evidence="2">Uncharacterized protein</fullName>
    </submittedName>
</protein>
<reference evidence="2 3" key="1">
    <citation type="submission" date="2020-07" db="EMBL/GenBank/DDBJ databases">
        <title>Genomic Encyclopedia of Type Strains, Phase IV (KMG-IV): sequencing the most valuable type-strain genomes for metagenomic binning, comparative biology and taxonomic classification.</title>
        <authorList>
            <person name="Goeker M."/>
        </authorList>
    </citation>
    <scope>NUCLEOTIDE SEQUENCE [LARGE SCALE GENOMIC DNA]</scope>
    <source>
        <strain evidence="2 3">DSM 45533</strain>
    </source>
</reference>
<proteinExistence type="predicted"/>
<dbReference type="RefSeq" id="WP_181613162.1">
    <property type="nucleotide sequence ID" value="NZ_BAABAM010000004.1"/>
</dbReference>
<dbReference type="AlphaFoldDB" id="A0A7W0CNE9"/>
<feature type="region of interest" description="Disordered" evidence="1">
    <location>
        <begin position="56"/>
        <end position="82"/>
    </location>
</feature>
<evidence type="ECO:0000313" key="3">
    <source>
        <dbReference type="Proteomes" id="UP000530928"/>
    </source>
</evidence>
<sequence>MAIALFAIQVFRPVKITNCGVNALDLPVVEGTVVNISAHKATVRVGLDITDGEGRRIDAAGARPRTSIRVSGAASPPSSPPR</sequence>
<dbReference type="EMBL" id="JACDUR010000006">
    <property type="protein sequence ID" value="MBA2894381.1"/>
    <property type="molecule type" value="Genomic_DNA"/>
</dbReference>
<comment type="caution">
    <text evidence="2">The sequence shown here is derived from an EMBL/GenBank/DDBJ whole genome shotgun (WGS) entry which is preliminary data.</text>
</comment>